<comment type="caution">
    <text evidence="1">The sequence shown here is derived from an EMBL/GenBank/DDBJ whole genome shotgun (WGS) entry which is preliminary data.</text>
</comment>
<keyword evidence="2" id="KW-1185">Reference proteome</keyword>
<dbReference type="Proteomes" id="UP000664144">
    <property type="component" value="Unassembled WGS sequence"/>
</dbReference>
<reference evidence="1" key="1">
    <citation type="submission" date="2021-03" db="EMBL/GenBank/DDBJ databases">
        <authorList>
            <person name="Kim M.K."/>
        </authorList>
    </citation>
    <scope>NUCLEOTIDE SEQUENCE</scope>
    <source>
        <strain evidence="1">BT186</strain>
    </source>
</reference>
<dbReference type="AlphaFoldDB" id="A0A939JBY2"/>
<organism evidence="1 2">
    <name type="scientific">Hymenobacter telluris</name>
    <dbReference type="NCBI Taxonomy" id="2816474"/>
    <lineage>
        <taxon>Bacteria</taxon>
        <taxon>Pseudomonadati</taxon>
        <taxon>Bacteroidota</taxon>
        <taxon>Cytophagia</taxon>
        <taxon>Cytophagales</taxon>
        <taxon>Hymenobacteraceae</taxon>
        <taxon>Hymenobacter</taxon>
    </lineage>
</organism>
<sequence length="408" mass="47443">MRPELTNDQRPYLGLRIVEPHWQREEWLPNMVFYHDETAIRKIVSYFTSKGPDAFSEADYDIELTPEKLMRTASGRGKPRSITGSNVEKYRPTGYRFFFDGATQFSAYTPDFSFISLKARGVYNSWLDAARWLDGFIARQPVDYPQQLTARLHTPIPKISYKVGDVVAFTLSNDSGYGFCRLILDINRLRQTSWIQNPPGYTGGYHYLCRIIGSLMMAEVLKIQKTVPELSTEELASAGRYPPLLLSDYYILNGCLPIVAHQKVEVEQLHQLPQAFEPLYQNGPRGYHYQWGIASIIVPEDEMLSRENEKIMSEWTHHVRPLADINSESFFFHPERHFYLSAGQDEVEERDLRHSRYQHLRKTILAKKGLPATTSYDEFSKHFGFPTRQKIVNWQNSLPPSCGEWKWW</sequence>
<proteinExistence type="predicted"/>
<protein>
    <submittedName>
        <fullName evidence="1">Uncharacterized protein</fullName>
    </submittedName>
</protein>
<evidence type="ECO:0000313" key="2">
    <source>
        <dbReference type="Proteomes" id="UP000664144"/>
    </source>
</evidence>
<accession>A0A939JBY2</accession>
<name>A0A939JBY2_9BACT</name>
<gene>
    <name evidence="1" type="ORF">J0X19_07445</name>
</gene>
<evidence type="ECO:0000313" key="1">
    <source>
        <dbReference type="EMBL" id="MBO0357775.1"/>
    </source>
</evidence>
<dbReference type="EMBL" id="JAFLQZ010000004">
    <property type="protein sequence ID" value="MBO0357775.1"/>
    <property type="molecule type" value="Genomic_DNA"/>
</dbReference>